<reference evidence="4" key="3">
    <citation type="submission" date="2017-04" db="EMBL/GenBank/DDBJ databases">
        <title>Population genomics of picophytoplankton unveils novel chromosome hypervariability.</title>
        <authorList>
            <consortium name="DOE Joint Genome Institute"/>
            <person name="Blanc-Mathieu R."/>
            <person name="Krasovec M."/>
            <person name="Hebrard M."/>
            <person name="Yau S."/>
            <person name="Desgranges E."/>
            <person name="Martin J."/>
            <person name="Schackwitz W."/>
            <person name="Kuo A."/>
            <person name="Salin G."/>
            <person name="Donnadieu C."/>
            <person name="Desdevises Y."/>
            <person name="Sanchez-Ferandin S."/>
            <person name="Moreau H."/>
            <person name="Rivals E."/>
            <person name="Grigoriev I.V."/>
            <person name="Grimsley N."/>
            <person name="Eyre-Walker A."/>
            <person name="Piganeau G."/>
        </authorList>
    </citation>
    <scope>NUCLEOTIDE SEQUENCE [LARGE SCALE GENOMIC DNA]</scope>
    <source>
        <strain evidence="4">RCC 1115</strain>
    </source>
</reference>
<dbReference type="AlphaFoldDB" id="A0A090MCN9"/>
<keyword evidence="5" id="KW-1185">Reference proteome</keyword>
<feature type="compositionally biased region" description="Polar residues" evidence="1">
    <location>
        <begin position="1"/>
        <end position="11"/>
    </location>
</feature>
<evidence type="ECO:0000259" key="2">
    <source>
        <dbReference type="Pfam" id="PF07059"/>
    </source>
</evidence>
<evidence type="ECO:0000256" key="1">
    <source>
        <dbReference type="SAM" id="MobiDB-lite"/>
    </source>
</evidence>
<organism evidence="3 5">
    <name type="scientific">Ostreococcus tauri</name>
    <name type="common">Marine green alga</name>
    <dbReference type="NCBI Taxonomy" id="70448"/>
    <lineage>
        <taxon>Eukaryota</taxon>
        <taxon>Viridiplantae</taxon>
        <taxon>Chlorophyta</taxon>
        <taxon>Mamiellophyceae</taxon>
        <taxon>Mamiellales</taxon>
        <taxon>Bathycoccaceae</taxon>
        <taxon>Ostreococcus</taxon>
    </lineage>
</organism>
<reference evidence="3 5" key="1">
    <citation type="journal article" date="2006" name="Proc. Natl. Acad. Sci. U.S.A.">
        <title>Genome analysis of the smallest free-living eukaryote Ostreococcus tauri unveils many unique features.</title>
        <authorList>
            <person name="Derelle E."/>
            <person name="Ferraz C."/>
            <person name="Rombauts S."/>
            <person name="Rouze P."/>
            <person name="Worden A.Z."/>
            <person name="Robbens S."/>
            <person name="Partensky F."/>
            <person name="Degroeve S."/>
            <person name="Echeynie S."/>
            <person name="Cooke R."/>
            <person name="Saeys Y."/>
            <person name="Wuyts J."/>
            <person name="Jabbari K."/>
            <person name="Bowler C."/>
            <person name="Panaud O."/>
            <person name="Piegu B."/>
            <person name="Ball S.G."/>
            <person name="Ral J.-P."/>
            <person name="Bouget F.-Y."/>
            <person name="Piganeau G."/>
            <person name="De Baets B."/>
            <person name="Picard A."/>
            <person name="Delseny M."/>
            <person name="Demaille J."/>
            <person name="Van de Peer Y."/>
            <person name="Moreau H."/>
        </authorList>
    </citation>
    <scope>NUCLEOTIDE SEQUENCE [LARGE SCALE GENOMIC DNA]</scope>
    <source>
        <strain evidence="3 5">OTTH0595</strain>
    </source>
</reference>
<dbReference type="Proteomes" id="UP000195557">
    <property type="component" value="Unassembled WGS sequence"/>
</dbReference>
<dbReference type="PANTHER" id="PTHR31558">
    <property type="entry name" value="CW14 PROTEIN"/>
    <property type="match status" value="1"/>
</dbReference>
<protein>
    <recommendedName>
        <fullName evidence="2">Protein ENHANCED DISEASE RESISTANCE 2 C-terminal domain-containing protein</fullName>
    </recommendedName>
</protein>
<proteinExistence type="predicted"/>
<dbReference type="InParanoid" id="A0A090MCN9"/>
<dbReference type="PANTHER" id="PTHR31558:SF3">
    <property type="entry name" value="CW14 PROTEIN"/>
    <property type="match status" value="1"/>
</dbReference>
<dbReference type="EMBL" id="KZ155780">
    <property type="protein sequence ID" value="OUS46948.1"/>
    <property type="molecule type" value="Genomic_DNA"/>
</dbReference>
<evidence type="ECO:0000313" key="4">
    <source>
        <dbReference type="EMBL" id="OUS46948.1"/>
    </source>
</evidence>
<dbReference type="Proteomes" id="UP000009170">
    <property type="component" value="Unassembled WGS sequence"/>
</dbReference>
<reference evidence="3" key="2">
    <citation type="journal article" date="2014" name="BMC Genomics">
        <title>An improved genome of the model marine alga Ostreococcus tauri unfolds by assessing Illumina de novo assemblies.</title>
        <authorList>
            <person name="Blanc-Mathieu R."/>
            <person name="Verhelst B."/>
            <person name="Derelle E."/>
            <person name="Rombauts S."/>
            <person name="Bouget F.Y."/>
            <person name="Carre I."/>
            <person name="Chateau A."/>
            <person name="Eyre-Walker A."/>
            <person name="Grimsley N."/>
            <person name="Moreau H."/>
            <person name="Piegu B."/>
            <person name="Rivals E."/>
            <person name="Schackwitz W."/>
            <person name="Van de Peer Y."/>
            <person name="Piganeau G."/>
        </authorList>
    </citation>
    <scope>NUCLEOTIDE SEQUENCE</scope>
    <source>
        <strain evidence="3">RCC4221</strain>
    </source>
</reference>
<dbReference type="FunCoup" id="A0A090MCN9">
    <property type="interactions" value="217"/>
</dbReference>
<feature type="region of interest" description="Disordered" evidence="1">
    <location>
        <begin position="1"/>
        <end position="34"/>
    </location>
</feature>
<sequence length="398" mass="44352">MGCGASKQSAPIATAPHEGDHPASPSSDDGDYEFFDARDDALSLPSFMRAKSLNRLKSMEEDRMDHPSKTLRVSSINRWRSVSDKIGDGESEMSKCVVPLYEGGMETLADENSAASWSKNPDGVGFKLRGQSYKKDKKKVPSEAPFYDVKAVLAFKSDEKVGDWIKNIFADDLGTKIKGEVPTVLIINIMVPDYKPTGGYFAKKENQGPGHNVVLLCKISDFAREKFEKTANWDDLPADYKLLIRYVKGDGTGKVDTFPHEMAVRRQTKMVVMVVTGHQHLPWIVRQAVNHGNGKPFMVNRTSSYIERSGALEVNVDAHNFSNVALNGLRTVHTSLGKLILDVGATVQGEDESELPERLLFSCRINYAKIELIEAHVDMLEEYPSDRAWLNAIRERLT</sequence>
<dbReference type="EMBL" id="CAID01000008">
    <property type="protein sequence ID" value="CEG01465.1"/>
    <property type="molecule type" value="Genomic_DNA"/>
</dbReference>
<gene>
    <name evidence="4" type="ORF">BE221DRAFT_191462</name>
    <name evidence="3" type="ORF">OT_ostta08g01960</name>
</gene>
<feature type="domain" description="Protein ENHANCED DISEASE RESISTANCE 2 C-terminal" evidence="2">
    <location>
        <begin position="117"/>
        <end position="367"/>
    </location>
</feature>
<name>A0A090MCN9_OSTTA</name>
<dbReference type="STRING" id="70448.A0A090MCN9"/>
<evidence type="ECO:0000313" key="5">
    <source>
        <dbReference type="Proteomes" id="UP000009170"/>
    </source>
</evidence>
<evidence type="ECO:0000313" key="3">
    <source>
        <dbReference type="EMBL" id="CEG01465.1"/>
    </source>
</evidence>
<accession>A0A454XND5</accession>
<accession>A0A1Y5IBG9</accession>
<dbReference type="OrthoDB" id="9970435at2759"/>
<dbReference type="Pfam" id="PF07059">
    <property type="entry name" value="EDR2_C"/>
    <property type="match status" value="1"/>
</dbReference>
<accession>A0A090MCN9</accession>
<dbReference type="InterPro" id="IPR009769">
    <property type="entry name" value="EDR2_C"/>
</dbReference>